<dbReference type="HOGENOM" id="CLU_011750_0_0_1"/>
<keyword evidence="2" id="KW-0812">Transmembrane</keyword>
<dbReference type="EMBL" id="GL988039">
    <property type="protein sequence ID" value="EGS22940.1"/>
    <property type="molecule type" value="Genomic_DNA"/>
</dbReference>
<evidence type="ECO:0000256" key="2">
    <source>
        <dbReference type="SAM" id="Phobius"/>
    </source>
</evidence>
<feature type="transmembrane region" description="Helical" evidence="2">
    <location>
        <begin position="669"/>
        <end position="693"/>
    </location>
</feature>
<feature type="transmembrane region" description="Helical" evidence="2">
    <location>
        <begin position="313"/>
        <end position="334"/>
    </location>
</feature>
<dbReference type="AlphaFoldDB" id="G0S1N0"/>
<feature type="region of interest" description="Disordered" evidence="1">
    <location>
        <begin position="176"/>
        <end position="258"/>
    </location>
</feature>
<keyword evidence="2" id="KW-1133">Transmembrane helix</keyword>
<feature type="transmembrane region" description="Helical" evidence="2">
    <location>
        <begin position="447"/>
        <end position="475"/>
    </location>
</feature>
<dbReference type="GeneID" id="18255457"/>
<dbReference type="PANTHER" id="PTHR37544:SF1">
    <property type="entry name" value="PHOSPHORIBOSYLAMINOIMIDAZOLE-SUCCINOCARBOXAMIDE SYNTHASE"/>
    <property type="match status" value="1"/>
</dbReference>
<feature type="compositionally biased region" description="Pro residues" evidence="1">
    <location>
        <begin position="53"/>
        <end position="73"/>
    </location>
</feature>
<keyword evidence="4" id="KW-1185">Reference proteome</keyword>
<evidence type="ECO:0000313" key="3">
    <source>
        <dbReference type="EMBL" id="EGS22940.1"/>
    </source>
</evidence>
<feature type="transmembrane region" description="Helical" evidence="2">
    <location>
        <begin position="629"/>
        <end position="649"/>
    </location>
</feature>
<organism evidence="4">
    <name type="scientific">Chaetomium thermophilum (strain DSM 1495 / CBS 144.50 / IMI 039719)</name>
    <name type="common">Thermochaetoides thermophila</name>
    <dbReference type="NCBI Taxonomy" id="759272"/>
    <lineage>
        <taxon>Eukaryota</taxon>
        <taxon>Fungi</taxon>
        <taxon>Dikarya</taxon>
        <taxon>Ascomycota</taxon>
        <taxon>Pezizomycotina</taxon>
        <taxon>Sordariomycetes</taxon>
        <taxon>Sordariomycetidae</taxon>
        <taxon>Sordariales</taxon>
        <taxon>Chaetomiaceae</taxon>
        <taxon>Thermochaetoides</taxon>
    </lineage>
</organism>
<evidence type="ECO:0000256" key="1">
    <source>
        <dbReference type="SAM" id="MobiDB-lite"/>
    </source>
</evidence>
<evidence type="ECO:0008006" key="5">
    <source>
        <dbReference type="Google" id="ProtNLM"/>
    </source>
</evidence>
<feature type="transmembrane region" description="Helical" evidence="2">
    <location>
        <begin position="402"/>
        <end position="427"/>
    </location>
</feature>
<name>G0S1N0_CHATD</name>
<feature type="compositionally biased region" description="Pro residues" evidence="1">
    <location>
        <begin position="221"/>
        <end position="232"/>
    </location>
</feature>
<dbReference type="Pfam" id="PF11915">
    <property type="entry name" value="DUF3433"/>
    <property type="match status" value="2"/>
</dbReference>
<dbReference type="Proteomes" id="UP000008066">
    <property type="component" value="Unassembled WGS sequence"/>
</dbReference>
<reference evidence="3 4" key="1">
    <citation type="journal article" date="2011" name="Cell">
        <title>Insight into structure and assembly of the nuclear pore complex by utilizing the genome of a eukaryotic thermophile.</title>
        <authorList>
            <person name="Amlacher S."/>
            <person name="Sarges P."/>
            <person name="Flemming D."/>
            <person name="van Noort V."/>
            <person name="Kunze R."/>
            <person name="Devos D.P."/>
            <person name="Arumugam M."/>
            <person name="Bork P."/>
            <person name="Hurt E."/>
        </authorList>
    </citation>
    <scope>NUCLEOTIDE SEQUENCE [LARGE SCALE GENOMIC DNA]</scope>
    <source>
        <strain evidence="4">DSM 1495 / CBS 144.50 / IMI 039719</strain>
    </source>
</reference>
<dbReference type="OMA" id="YLPWCLR"/>
<feature type="compositionally biased region" description="Basic and acidic residues" evidence="1">
    <location>
        <begin position="569"/>
        <end position="579"/>
    </location>
</feature>
<dbReference type="RefSeq" id="XP_006691932.1">
    <property type="nucleotide sequence ID" value="XM_006691869.1"/>
</dbReference>
<dbReference type="eggNOG" id="ENOG502SKGN">
    <property type="taxonomic scope" value="Eukaryota"/>
</dbReference>
<keyword evidence="2" id="KW-0472">Membrane</keyword>
<protein>
    <recommendedName>
        <fullName evidence="5">Phosphoribosylaminoimidazole-succinocarboxamide synthase</fullName>
    </recommendedName>
</protein>
<dbReference type="PANTHER" id="PTHR37544">
    <property type="entry name" value="SPRAY-RELATED"/>
    <property type="match status" value="1"/>
</dbReference>
<accession>G0S1N0</accession>
<feature type="region of interest" description="Disordered" evidence="1">
    <location>
        <begin position="564"/>
        <end position="602"/>
    </location>
</feature>
<dbReference type="KEGG" id="cthr:CTHT_0014190"/>
<feature type="transmembrane region" description="Helical" evidence="2">
    <location>
        <begin position="792"/>
        <end position="813"/>
    </location>
</feature>
<dbReference type="InterPro" id="IPR021840">
    <property type="entry name" value="DUF3433"/>
</dbReference>
<feature type="transmembrane region" description="Helical" evidence="2">
    <location>
        <begin position="361"/>
        <end position="381"/>
    </location>
</feature>
<evidence type="ECO:0000313" key="4">
    <source>
        <dbReference type="Proteomes" id="UP000008066"/>
    </source>
</evidence>
<feature type="compositionally biased region" description="Basic and acidic residues" evidence="1">
    <location>
        <begin position="1"/>
        <end position="10"/>
    </location>
</feature>
<proteinExistence type="predicted"/>
<feature type="region of interest" description="Disordered" evidence="1">
    <location>
        <begin position="1"/>
        <end position="98"/>
    </location>
</feature>
<dbReference type="OrthoDB" id="3057599at2759"/>
<gene>
    <name evidence="3" type="ORF">CTHT_0014190</name>
</gene>
<feature type="transmembrane region" description="Helical" evidence="2">
    <location>
        <begin position="755"/>
        <end position="780"/>
    </location>
</feature>
<feature type="compositionally biased region" description="Low complexity" evidence="1">
    <location>
        <begin position="184"/>
        <end position="199"/>
    </location>
</feature>
<sequence>MSAVNSRDRNNNGTLDSHWQHGQHPADPRLVESNLSRQSHEQTDRATSISELLPPPPPSPTPLPLPSPTPPLVSTPSDATPIPSPAAAEPDLPFNRPTGLSFGRPIVIEGPYRRVSDIPPLSANYQPDWVTATPPRDFNMNQDFREELARLDGVITPGIDNTPYIQYAIEALTRGPNTLRDSNSHPPSSSSSSSNPASHYPGAQQPAPAIQHRQPTSEPLPSHPPTSHPPDQPATSPQGQALRPSDDHVHNSGASAQSLAESLLKNGSRPVLPHEWKFVEREDLLNHAHQYQLQASGIPPPLTFRPWPLRTPALLAFMTLCVLMIAALVFSAVYSHKNRGLVTWVAIHGGRYFVFRFLPQLLAGVILLYSQFLVTTMFRILPFVRLASENRDQRDGALFQELYPTTFLWPCLVGPWNVWVAVIVTWLMNFTVPLQSSLFTVILVDDVWTWATVQGVAWTLVALYLALLVSTVIVWRYWASVKQTGLVWDPRSLADIAALVSETNTADDYRGTQLARSREGIRFALRRRASDRLGYWSWKDGRPGVWYTLGNPLDDGNLFPVLNPSGGQRMERQSSEKHTAGASQAAEGLLSGTSKQHHDHDHEDLEAARPIGTQARTRYLPWCLRTNQLLWFTITAFVLVLAVFIVSFLPATRIADGFLPLLRADPKPGAFSAADFLYSFLPALLGMLAFLLFQPLDMHLRILQPWATLSSSANDASNPTSGGGAPASATLLAGYPACLPFETPLRALLNGHWRLAFISFLSPLFLLIPVLAGGSFMALTTRQGQVRMFPNMPGYSLLLAMCVLYVLGLAALFPGRDAMRMPHGVTCLGEIVGYLVGGMDSEHKEEKLMQQPGREDEESPAEFFRGVSSKTELLHRLGVVEGKAGEETRWVFAFGVGGDQLAIWRIKSV</sequence>
<dbReference type="STRING" id="759272.G0S1N0"/>